<dbReference type="Gene3D" id="3.40.50.300">
    <property type="entry name" value="P-loop containing nucleotide triphosphate hydrolases"/>
    <property type="match status" value="1"/>
</dbReference>
<proteinExistence type="inferred from homology"/>
<feature type="non-terminal residue" evidence="3">
    <location>
        <position position="1"/>
    </location>
</feature>
<dbReference type="GO" id="GO:0016887">
    <property type="term" value="F:ATP hydrolysis activity"/>
    <property type="evidence" value="ECO:0007669"/>
    <property type="project" value="InterPro"/>
</dbReference>
<dbReference type="RefSeq" id="YP_009449027.1">
    <property type="nucleotide sequence ID" value="NC_036594.1"/>
</dbReference>
<dbReference type="InterPro" id="IPR003959">
    <property type="entry name" value="ATPase_AAA_core"/>
</dbReference>
<feature type="domain" description="AAA+ ATPase" evidence="2">
    <location>
        <begin position="282"/>
        <end position="407"/>
    </location>
</feature>
<comment type="similarity">
    <text evidence="1">Belongs to the AAA ATPase family. BCS1 subfamily.</text>
</comment>
<keyword evidence="4" id="KW-1185">Reference proteome</keyword>
<dbReference type="InterPro" id="IPR050747">
    <property type="entry name" value="Mitochondrial_chaperone_BCS1"/>
</dbReference>
<evidence type="ECO:0000313" key="3">
    <source>
        <dbReference type="EMBL" id="SNW62725.1"/>
    </source>
</evidence>
<sequence>LFYSNDNNDYINNIGYVKMINIYIIYVLNKILMDNNVIFNFNTISQLIPLLIYKEGNISFKTILLFIINNFFPKIEKLLKDFILKIITYYKEKYNKLELNNKDQDIKVKLEVKEYTQVTWYFASNSKCNKYFSKPIPLPGKERYDIEIHSSIDVNFEQKIIYFGNTITSRYEKLSEKDGQYTEYICILEGKSIDILKKFLQHCYDEYSNYKVQLDKKKEKFVCPNIYNMHNFNSSPVWSIGKLYVTKTFDNVIMDEVIRNNIIHKLDSLNDETYYRKIGKPIKCAFLFYGIPGCGKSSTIYAIANYMKMDIHNISLDKVRDIDIEGIIKNLEGTLLVLEEVDLQRYKREGNDKDDGVTIKTLLRILDAYEYLHKCVIIMTTNYINNIDPALIRPGRIDCKVEFKKASTKMIHDVIKLYLDVECNVDLSVYNGMFTTSQLMQILEVSEDLTSFLSNLQLYKQ</sequence>
<dbReference type="KEGG" id="vg:35382652"/>
<dbReference type="PANTHER" id="PTHR23070">
    <property type="entry name" value="BCS1 AAA-TYPE ATPASE"/>
    <property type="match status" value="1"/>
</dbReference>
<dbReference type="InterPro" id="IPR027417">
    <property type="entry name" value="P-loop_NTPase"/>
</dbReference>
<evidence type="ECO:0000313" key="4">
    <source>
        <dbReference type="Proteomes" id="UP000236316"/>
    </source>
</evidence>
<dbReference type="SUPFAM" id="SSF52540">
    <property type="entry name" value="P-loop containing nucleoside triphosphate hydrolases"/>
    <property type="match status" value="1"/>
</dbReference>
<protein>
    <submittedName>
        <fullName evidence="3">ATPase AAA</fullName>
    </submittedName>
</protein>
<dbReference type="SMART" id="SM00382">
    <property type="entry name" value="AAA"/>
    <property type="match status" value="1"/>
</dbReference>
<dbReference type="OrthoDB" id="3424at10239"/>
<gene>
    <name evidence="3" type="ORF">ORPV_821</name>
</gene>
<dbReference type="InterPro" id="IPR003593">
    <property type="entry name" value="AAA+_ATPase"/>
</dbReference>
<dbReference type="Pfam" id="PF00004">
    <property type="entry name" value="AAA"/>
    <property type="match status" value="1"/>
</dbReference>
<evidence type="ECO:0000259" key="2">
    <source>
        <dbReference type="SMART" id="SM00382"/>
    </source>
</evidence>
<dbReference type="GeneID" id="35382652"/>
<evidence type="ECO:0000256" key="1">
    <source>
        <dbReference type="ARBA" id="ARBA00007448"/>
    </source>
</evidence>
<dbReference type="Proteomes" id="UP000236316">
    <property type="component" value="Segment"/>
</dbReference>
<dbReference type="GO" id="GO:0005524">
    <property type="term" value="F:ATP binding"/>
    <property type="evidence" value="ECO:0007669"/>
    <property type="project" value="InterPro"/>
</dbReference>
<dbReference type="EMBL" id="LT906555">
    <property type="protein sequence ID" value="SNW62725.1"/>
    <property type="molecule type" value="Genomic_DNA"/>
</dbReference>
<name>A0A2I2L593_9VIRU</name>
<organism evidence="3">
    <name type="scientific">Orpheovirus IHUMI-LCC2</name>
    <dbReference type="NCBI Taxonomy" id="2023057"/>
    <lineage>
        <taxon>Viruses</taxon>
        <taxon>Varidnaviria</taxon>
        <taxon>Bamfordvirae</taxon>
        <taxon>Nucleocytoviricota</taxon>
        <taxon>Megaviricetes</taxon>
        <taxon>Pimascovirales</taxon>
        <taxon>Ocovirineae</taxon>
        <taxon>Orpheoviridae</taxon>
        <taxon>Alphaorpheovirus</taxon>
        <taxon>Alphaorpheovirus massiliense</taxon>
    </lineage>
</organism>
<reference evidence="3" key="1">
    <citation type="submission" date="2017-08" db="EMBL/GenBank/DDBJ databases">
        <authorList>
            <consortium name="Urmite Genomes"/>
        </authorList>
    </citation>
    <scope>NUCLEOTIDE SEQUENCE [LARGE SCALE GENOMIC DNA]</scope>
    <source>
        <strain evidence="3">IHUMI-LCC2</strain>
    </source>
</reference>
<accession>A0A2I2L593</accession>